<reference evidence="3" key="1">
    <citation type="submission" date="2012-11" db="EMBL/GenBank/DDBJ databases">
        <title>Dependencies among metagenomic species, viruses, plasmids and units of genetic variation.</title>
        <authorList>
            <person name="Nielsen H.B."/>
            <person name="Almeida M."/>
            <person name="Juncker A.S."/>
            <person name="Rasmussen S."/>
            <person name="Li J."/>
            <person name="Sunagawa S."/>
            <person name="Plichta D."/>
            <person name="Gautier L."/>
            <person name="Le Chatelier E."/>
            <person name="Peletier E."/>
            <person name="Bonde I."/>
            <person name="Nielsen T."/>
            <person name="Manichanh C."/>
            <person name="Arumugam M."/>
            <person name="Batto J."/>
            <person name="Santos M.B.Q.D."/>
            <person name="Blom N."/>
            <person name="Borruel N."/>
            <person name="Burgdorf K.S."/>
            <person name="Boumezbeur F."/>
            <person name="Casellas F."/>
            <person name="Dore J."/>
            <person name="Guarner F."/>
            <person name="Hansen T."/>
            <person name="Hildebrand F."/>
            <person name="Kaas R.S."/>
            <person name="Kennedy S."/>
            <person name="Kristiansen K."/>
            <person name="Kultima J.R."/>
            <person name="Leonard P."/>
            <person name="Levenez F."/>
            <person name="Lund O."/>
            <person name="Moumen B."/>
            <person name="Le Paslier D."/>
            <person name="Pons N."/>
            <person name="Pedersen O."/>
            <person name="Prifti E."/>
            <person name="Qin J."/>
            <person name="Raes J."/>
            <person name="Tap J."/>
            <person name="Tims S."/>
            <person name="Ussery D.W."/>
            <person name="Yamada T."/>
            <person name="MetaHit consortium"/>
            <person name="Renault P."/>
            <person name="Sicheritz-Ponten T."/>
            <person name="Bork P."/>
            <person name="Wang J."/>
            <person name="Brunak S."/>
            <person name="Ehrlich S.D."/>
        </authorList>
    </citation>
    <scope>NUCLEOTIDE SEQUENCE [LARGE SCALE GENOMIC DNA]</scope>
</reference>
<evidence type="ECO:0000256" key="1">
    <source>
        <dbReference type="PROSITE-ProRule" id="PRU00169"/>
    </source>
</evidence>
<dbReference type="PROSITE" id="PS50110">
    <property type="entry name" value="RESPONSE_REGULATORY"/>
    <property type="match status" value="1"/>
</dbReference>
<dbReference type="InterPro" id="IPR011006">
    <property type="entry name" value="CheY-like_superfamily"/>
</dbReference>
<comment type="caution">
    <text evidence="1">Lacks conserved residue(s) required for the propagation of feature annotation.</text>
</comment>
<dbReference type="GO" id="GO:0000160">
    <property type="term" value="P:phosphorelay signal transduction system"/>
    <property type="evidence" value="ECO:0007669"/>
    <property type="project" value="InterPro"/>
</dbReference>
<dbReference type="Gene3D" id="3.40.50.2300">
    <property type="match status" value="1"/>
</dbReference>
<name>R6XVG8_9FIRM</name>
<proteinExistence type="predicted"/>
<dbReference type="Proteomes" id="UP000014937">
    <property type="component" value="Unassembled WGS sequence"/>
</dbReference>
<accession>R6XVG8</accession>
<dbReference type="EMBL" id="CBGL010000028">
    <property type="protein sequence ID" value="CDD10277.1"/>
    <property type="molecule type" value="Genomic_DNA"/>
</dbReference>
<dbReference type="InterPro" id="IPR001789">
    <property type="entry name" value="Sig_transdc_resp-reg_receiver"/>
</dbReference>
<comment type="caution">
    <text evidence="3">The sequence shown here is derived from an EMBL/GenBank/DDBJ whole genome shotgun (WGS) entry which is preliminary data.</text>
</comment>
<gene>
    <name evidence="3" type="ORF">BN587_01918</name>
</gene>
<feature type="domain" description="Response regulatory" evidence="2">
    <location>
        <begin position="2"/>
        <end position="45"/>
    </location>
</feature>
<evidence type="ECO:0000259" key="2">
    <source>
        <dbReference type="PROSITE" id="PS50110"/>
    </source>
</evidence>
<dbReference type="HOGENOM" id="CLU_3203265_0_0_9"/>
<dbReference type="AlphaFoldDB" id="R6XVG8"/>
<organism evidence="3">
    <name type="scientific">Phascolarctobacterium succinatutens CAG:287</name>
    <dbReference type="NCBI Taxonomy" id="1263101"/>
    <lineage>
        <taxon>Bacteria</taxon>
        <taxon>Bacillati</taxon>
        <taxon>Bacillota</taxon>
        <taxon>Negativicutes</taxon>
        <taxon>Acidaminococcales</taxon>
        <taxon>Acidaminococcaceae</taxon>
        <taxon>Phascolarctobacterium</taxon>
    </lineage>
</organism>
<dbReference type="SUPFAM" id="SSF52172">
    <property type="entry name" value="CheY-like"/>
    <property type="match status" value="1"/>
</dbReference>
<sequence>MKILLAEDDINLGKLLSMLLKKQNITVNWVQDGEAAYDAVYAVCL</sequence>
<evidence type="ECO:0000313" key="3">
    <source>
        <dbReference type="EMBL" id="CDD10277.1"/>
    </source>
</evidence>
<protein>
    <submittedName>
        <fullName evidence="3">Putative transcriptional regulatory protein QseB</fullName>
    </submittedName>
</protein>